<dbReference type="Proteomes" id="UP000887566">
    <property type="component" value="Unplaced"/>
</dbReference>
<reference evidence="3" key="1">
    <citation type="submission" date="2022-11" db="UniProtKB">
        <authorList>
            <consortium name="WormBaseParasite"/>
        </authorList>
    </citation>
    <scope>IDENTIFICATION</scope>
</reference>
<dbReference type="SUPFAM" id="SSF56112">
    <property type="entry name" value="Protein kinase-like (PK-like)"/>
    <property type="match status" value="1"/>
</dbReference>
<dbReference type="PROSITE" id="PS50011">
    <property type="entry name" value="PROTEIN_KINASE_DOM"/>
    <property type="match status" value="1"/>
</dbReference>
<dbReference type="GO" id="GO:0005524">
    <property type="term" value="F:ATP binding"/>
    <property type="evidence" value="ECO:0007669"/>
    <property type="project" value="InterPro"/>
</dbReference>
<sequence>MDEPQLPSTSAVNQTLAQHYELCEIIEKGPFSTMHRAVHRASGRVFAVKTVDLRRHSTNAGLTREDVDKEVEVCASLKHPYLCELRDVIAGEHRVHMVFEFLDGMDICFEIVKRTTAGFVYSEAVASHYMKQLLLGLVYMHERGIVHRDIRPHSAVLANKDNSSPIKLTSFSVAIRLPDPLATVDAG</sequence>
<dbReference type="Gene3D" id="1.10.510.10">
    <property type="entry name" value="Transferase(Phosphotransferase) domain 1"/>
    <property type="match status" value="1"/>
</dbReference>
<evidence type="ECO:0000313" key="2">
    <source>
        <dbReference type="Proteomes" id="UP000887566"/>
    </source>
</evidence>
<dbReference type="WBParaSite" id="PSAMB.scaffold2479size22966.g18027.t1">
    <property type="protein sequence ID" value="PSAMB.scaffold2479size22966.g18027.t1"/>
    <property type="gene ID" value="PSAMB.scaffold2479size22966.g18027"/>
</dbReference>
<dbReference type="PANTHER" id="PTHR24347">
    <property type="entry name" value="SERINE/THREONINE-PROTEIN KINASE"/>
    <property type="match status" value="1"/>
</dbReference>
<protein>
    <submittedName>
        <fullName evidence="3">Protein kinase domain-containing protein</fullName>
    </submittedName>
</protein>
<keyword evidence="2" id="KW-1185">Reference proteome</keyword>
<name>A0A914VVP5_9BILA</name>
<evidence type="ECO:0000259" key="1">
    <source>
        <dbReference type="PROSITE" id="PS50011"/>
    </source>
</evidence>
<accession>A0A914VVP5</accession>
<dbReference type="GO" id="GO:0004672">
    <property type="term" value="F:protein kinase activity"/>
    <property type="evidence" value="ECO:0007669"/>
    <property type="project" value="InterPro"/>
</dbReference>
<proteinExistence type="predicted"/>
<dbReference type="AlphaFoldDB" id="A0A914VVP5"/>
<dbReference type="InterPro" id="IPR000719">
    <property type="entry name" value="Prot_kinase_dom"/>
</dbReference>
<organism evidence="2 3">
    <name type="scientific">Plectus sambesii</name>
    <dbReference type="NCBI Taxonomy" id="2011161"/>
    <lineage>
        <taxon>Eukaryota</taxon>
        <taxon>Metazoa</taxon>
        <taxon>Ecdysozoa</taxon>
        <taxon>Nematoda</taxon>
        <taxon>Chromadorea</taxon>
        <taxon>Plectida</taxon>
        <taxon>Plectina</taxon>
        <taxon>Plectoidea</taxon>
        <taxon>Plectidae</taxon>
        <taxon>Plectus</taxon>
    </lineage>
</organism>
<evidence type="ECO:0000313" key="3">
    <source>
        <dbReference type="WBParaSite" id="PSAMB.scaffold2479size22966.g18027.t1"/>
    </source>
</evidence>
<dbReference type="Pfam" id="PF00069">
    <property type="entry name" value="Pkinase"/>
    <property type="match status" value="1"/>
</dbReference>
<dbReference type="SMART" id="SM00220">
    <property type="entry name" value="S_TKc"/>
    <property type="match status" value="1"/>
</dbReference>
<feature type="domain" description="Protein kinase" evidence="1">
    <location>
        <begin position="20"/>
        <end position="187"/>
    </location>
</feature>
<dbReference type="InterPro" id="IPR011009">
    <property type="entry name" value="Kinase-like_dom_sf"/>
</dbReference>
<dbReference type="Gene3D" id="3.30.200.20">
    <property type="entry name" value="Phosphorylase Kinase, domain 1"/>
    <property type="match status" value="1"/>
</dbReference>